<organism evidence="4 7">
    <name type="scientific">Enterocloster aldenensis</name>
    <dbReference type="NCBI Taxonomy" id="358742"/>
    <lineage>
        <taxon>Bacteria</taxon>
        <taxon>Bacillati</taxon>
        <taxon>Bacillota</taxon>
        <taxon>Clostridia</taxon>
        <taxon>Lachnospirales</taxon>
        <taxon>Lachnospiraceae</taxon>
        <taxon>Enterocloster</taxon>
    </lineage>
</organism>
<keyword evidence="1" id="KW-0547">Nucleotide-binding</keyword>
<evidence type="ECO:0000256" key="1">
    <source>
        <dbReference type="ARBA" id="ARBA00022741"/>
    </source>
</evidence>
<dbReference type="EMBL" id="JAKNGE010000032">
    <property type="protein sequence ID" value="MCG4748086.1"/>
    <property type="molecule type" value="Genomic_DNA"/>
</dbReference>
<sequence>MKREKRSDKIYKVISRHTQDLELSHLDAGLVFLQIQHLAQETGITPNNVSLEAKLLYEGGRLIRIGNRPVAYASLDHIEKLLGHTVETRVFPSPDSFIRYCLPGQESDAPRPRLHLAESFSASSFEHIIGCNESLSVPIKQAKAAMLYPPHGLHTLLTGPTGAGKSMFARAMFDFASRSGRIPTGKSLITLNCANYADNPQLLMSLLFGYVKGAFTGAERERKGLIDQANDSILFLDEIHRLSPEGQEKLFLLMDQGTYSRLGQTEQEHHANVLIIGATTENPSEVMLHTFLRRMTAQIALPSLRERTIYERLQLVIFFLWKESKNIRLRISIHSTVFNALCSYECSANIGQLSSDIKLACANAYFDYLSAVSPSMHVQLRHLTEQVRNGLYTIPTANNKLLDSILKNEQMTIDGACFFEQNLQNCIREHDDIWFSASISSANG</sequence>
<protein>
    <submittedName>
        <fullName evidence="5">AAA family ATPase</fullName>
    </submittedName>
    <submittedName>
        <fullName evidence="4">Sigma 54-interacting transcriptional regulator</fullName>
    </submittedName>
</protein>
<gene>
    <name evidence="5" type="ORF">G5B36_29075</name>
    <name evidence="4" type="ORF">L0N08_21950</name>
</gene>
<dbReference type="SUPFAM" id="SSF52540">
    <property type="entry name" value="P-loop containing nucleoside triphosphate hydrolases"/>
    <property type="match status" value="1"/>
</dbReference>
<dbReference type="PANTHER" id="PTHR32071:SF90">
    <property type="entry name" value="TRANSCRIPTIONAL REGULATORY PROTEIN LEVR"/>
    <property type="match status" value="1"/>
</dbReference>
<evidence type="ECO:0000313" key="7">
    <source>
        <dbReference type="Proteomes" id="UP001299608"/>
    </source>
</evidence>
<dbReference type="AlphaFoldDB" id="A0AAX1SPL2"/>
<reference evidence="4" key="3">
    <citation type="submission" date="2022-01" db="EMBL/GenBank/DDBJ databases">
        <title>Collection of gut derived symbiotic bacterial strains cultured from healthy donors.</title>
        <authorList>
            <person name="Lin H."/>
            <person name="Kohout C."/>
            <person name="Waligurski E."/>
            <person name="Pamer E.G."/>
        </authorList>
    </citation>
    <scope>NUCLEOTIDE SEQUENCE</scope>
    <source>
        <strain evidence="4">DFI.6.55</strain>
    </source>
</reference>
<accession>A0AAX1SPL2</accession>
<dbReference type="SMART" id="SM00382">
    <property type="entry name" value="AAA"/>
    <property type="match status" value="1"/>
</dbReference>
<comment type="caution">
    <text evidence="4">The sequence shown here is derived from an EMBL/GenBank/DDBJ whole genome shotgun (WGS) entry which is preliminary data.</text>
</comment>
<evidence type="ECO:0000313" key="4">
    <source>
        <dbReference type="EMBL" id="MCG4748086.1"/>
    </source>
</evidence>
<reference evidence="5 6" key="1">
    <citation type="journal article" date="2020" name="Cell Host Microbe">
        <title>Functional and Genomic Variation between Human-Derived Isolates of Lachnospiraceae Reveals Inter- and Intra-Species Diversity.</title>
        <authorList>
            <person name="Sorbara M.T."/>
            <person name="Littmann E.R."/>
            <person name="Fontana E."/>
            <person name="Moody T.U."/>
            <person name="Kohout C.E."/>
            <person name="Gjonbalaj M."/>
            <person name="Eaton V."/>
            <person name="Seok R."/>
            <person name="Leiner I.M."/>
            <person name="Pamer E.G."/>
        </authorList>
    </citation>
    <scope>NUCLEOTIDE SEQUENCE [LARGE SCALE GENOMIC DNA]</scope>
    <source>
        <strain evidence="5 6">MSK.1.17</strain>
    </source>
</reference>
<dbReference type="EMBL" id="JAAITT010000096">
    <property type="protein sequence ID" value="NSJ52689.1"/>
    <property type="molecule type" value="Genomic_DNA"/>
</dbReference>
<dbReference type="CDD" id="cd00009">
    <property type="entry name" value="AAA"/>
    <property type="match status" value="1"/>
</dbReference>
<keyword evidence="2" id="KW-0067">ATP-binding</keyword>
<dbReference type="PANTHER" id="PTHR32071">
    <property type="entry name" value="TRANSCRIPTIONAL REGULATORY PROTEIN"/>
    <property type="match status" value="1"/>
</dbReference>
<evidence type="ECO:0000256" key="2">
    <source>
        <dbReference type="ARBA" id="ARBA00022840"/>
    </source>
</evidence>
<name>A0AAX1SPL2_9FIRM</name>
<dbReference type="Pfam" id="PF00158">
    <property type="entry name" value="Sigma54_activat"/>
    <property type="match status" value="1"/>
</dbReference>
<dbReference type="GO" id="GO:0005524">
    <property type="term" value="F:ATP binding"/>
    <property type="evidence" value="ECO:0007669"/>
    <property type="project" value="UniProtKB-KW"/>
</dbReference>
<dbReference type="RefSeq" id="WP_117555836.1">
    <property type="nucleotide sequence ID" value="NZ_CAXTHN010000023.1"/>
</dbReference>
<feature type="domain" description="Sigma-54 factor interaction" evidence="3">
    <location>
        <begin position="128"/>
        <end position="362"/>
    </location>
</feature>
<dbReference type="PROSITE" id="PS50045">
    <property type="entry name" value="SIGMA54_INTERACT_4"/>
    <property type="match status" value="1"/>
</dbReference>
<dbReference type="InterPro" id="IPR002078">
    <property type="entry name" value="Sigma_54_int"/>
</dbReference>
<proteinExistence type="predicted"/>
<dbReference type="Proteomes" id="UP000669239">
    <property type="component" value="Unassembled WGS sequence"/>
</dbReference>
<dbReference type="InterPro" id="IPR003593">
    <property type="entry name" value="AAA+_ATPase"/>
</dbReference>
<evidence type="ECO:0000259" key="3">
    <source>
        <dbReference type="PROSITE" id="PS50045"/>
    </source>
</evidence>
<dbReference type="GO" id="GO:0006355">
    <property type="term" value="P:regulation of DNA-templated transcription"/>
    <property type="evidence" value="ECO:0007669"/>
    <property type="project" value="InterPro"/>
</dbReference>
<evidence type="ECO:0000313" key="6">
    <source>
        <dbReference type="Proteomes" id="UP000669239"/>
    </source>
</evidence>
<reference evidence="5" key="2">
    <citation type="submission" date="2020-02" db="EMBL/GenBank/DDBJ databases">
        <authorList>
            <person name="Littmann E."/>
            <person name="Sorbara M."/>
        </authorList>
    </citation>
    <scope>NUCLEOTIDE SEQUENCE</scope>
    <source>
        <strain evidence="5">MSK.1.17</strain>
    </source>
</reference>
<keyword evidence="6" id="KW-1185">Reference proteome</keyword>
<evidence type="ECO:0000313" key="5">
    <source>
        <dbReference type="EMBL" id="NSJ52689.1"/>
    </source>
</evidence>
<dbReference type="Gene3D" id="3.40.50.300">
    <property type="entry name" value="P-loop containing nucleotide triphosphate hydrolases"/>
    <property type="match status" value="1"/>
</dbReference>
<dbReference type="Proteomes" id="UP001299608">
    <property type="component" value="Unassembled WGS sequence"/>
</dbReference>
<dbReference type="InterPro" id="IPR027417">
    <property type="entry name" value="P-loop_NTPase"/>
</dbReference>